<dbReference type="AlphaFoldDB" id="G8WRE8"/>
<dbReference type="PATRIC" id="fig|1003195.29.peg.593"/>
<keyword evidence="1" id="KW-1133">Transmembrane helix</keyword>
<protein>
    <recommendedName>
        <fullName evidence="4">Protein transporter Sec31</fullName>
    </recommendedName>
</protein>
<evidence type="ECO:0000313" key="2">
    <source>
        <dbReference type="EMBL" id="AEW92965.1"/>
    </source>
</evidence>
<evidence type="ECO:0008006" key="4">
    <source>
        <dbReference type="Google" id="ProtNLM"/>
    </source>
</evidence>
<evidence type="ECO:0000313" key="3">
    <source>
        <dbReference type="Proteomes" id="UP000007842"/>
    </source>
</evidence>
<dbReference type="HOGENOM" id="CLU_949704_0_0_11"/>
<dbReference type="Proteomes" id="UP000007842">
    <property type="component" value="Chromosome"/>
</dbReference>
<dbReference type="STRING" id="1003195.SCATT_05940"/>
<keyword evidence="1" id="KW-0472">Membrane</keyword>
<name>G8WRE8_STREN</name>
<reference evidence="3" key="1">
    <citation type="submission" date="2011-12" db="EMBL/GenBank/DDBJ databases">
        <title>Complete genome sequence of Streptomyces cattleya strain DSM 46488.</title>
        <authorList>
            <person name="Ou H.-Y."/>
            <person name="Li P."/>
            <person name="Zhao C."/>
            <person name="O'Hagan D."/>
            <person name="Deng Z."/>
        </authorList>
    </citation>
    <scope>NUCLEOTIDE SEQUENCE [LARGE SCALE GENOMIC DNA]</scope>
    <source>
        <strain evidence="3">ATCC 35852 / DSM 46488 / JCM 4925 / NBRC 14057 / NRRL 8057</strain>
    </source>
</reference>
<evidence type="ECO:0000256" key="1">
    <source>
        <dbReference type="SAM" id="Phobius"/>
    </source>
</evidence>
<dbReference type="EMBL" id="CP003219">
    <property type="protein sequence ID" value="AEW92965.1"/>
    <property type="molecule type" value="Genomic_DNA"/>
</dbReference>
<dbReference type="KEGG" id="scy:SCATT_05940"/>
<proteinExistence type="predicted"/>
<accession>G8WRE8</accession>
<feature type="transmembrane region" description="Helical" evidence="1">
    <location>
        <begin position="41"/>
        <end position="65"/>
    </location>
</feature>
<keyword evidence="3" id="KW-1185">Reference proteome</keyword>
<organism evidence="2 3">
    <name type="scientific">Streptantibioticus cattleyicolor (strain ATCC 35852 / DSM 46488 / JCM 4925 / NBRC 14057 / NRRL 8057)</name>
    <name type="common">Streptomyces cattleya</name>
    <dbReference type="NCBI Taxonomy" id="1003195"/>
    <lineage>
        <taxon>Bacteria</taxon>
        <taxon>Bacillati</taxon>
        <taxon>Actinomycetota</taxon>
        <taxon>Actinomycetes</taxon>
        <taxon>Kitasatosporales</taxon>
        <taxon>Streptomycetaceae</taxon>
        <taxon>Streptantibioticus</taxon>
    </lineage>
</organism>
<keyword evidence="1" id="KW-0812">Transmembrane</keyword>
<dbReference type="eggNOG" id="ENOG5030HV6">
    <property type="taxonomic scope" value="Bacteria"/>
</dbReference>
<gene>
    <name evidence="2" type="ordered locus">SCATT_05940</name>
</gene>
<sequence>MRTRTITRTRMVRHTIDGVTRLVEEPYTTQAPAPPLDWDHALLAAVTVAAATLLLTALVFGAASGGALLSEAVPAPIAYTMASAVDSGWIICIGIEYLDRWHDERAALPRWAGWCFLIVAMAEDALNGWLHGSWPTGLTAAAVSGVAKVVWTVVMRHHAVPLTPRTRAWLAAEKADLGAQAALLAWRRQAERTKAVLAAQRAVYGDVVDVQDDSPSPLVVTREARDAVQAAISHMPGASAAKVAAQLAHAGIEIDERVVQAVVNDTASDDDTQNVHALRPAANTQIAETVRTLLRSGMQDKAELRKAVLLAHPHASPETIRRTINKLTAASTR</sequence>